<evidence type="ECO:0000313" key="2">
    <source>
        <dbReference type="Proteomes" id="UP000525389"/>
    </source>
</evidence>
<proteinExistence type="predicted"/>
<organism evidence="1 2">
    <name type="scientific">Deinococcus budaensis</name>
    <dbReference type="NCBI Taxonomy" id="1665626"/>
    <lineage>
        <taxon>Bacteria</taxon>
        <taxon>Thermotogati</taxon>
        <taxon>Deinococcota</taxon>
        <taxon>Deinococci</taxon>
        <taxon>Deinococcales</taxon>
        <taxon>Deinococcaceae</taxon>
        <taxon>Deinococcus</taxon>
    </lineage>
</organism>
<keyword evidence="2" id="KW-1185">Reference proteome</keyword>
<protein>
    <submittedName>
        <fullName evidence="1">Uncharacterized protein</fullName>
    </submittedName>
</protein>
<gene>
    <name evidence="1" type="ORF">HNQ09_001922</name>
</gene>
<comment type="caution">
    <text evidence="1">The sequence shown here is derived from an EMBL/GenBank/DDBJ whole genome shotgun (WGS) entry which is preliminary data.</text>
</comment>
<dbReference type="EMBL" id="JACHFN010000006">
    <property type="protein sequence ID" value="MBB5234484.1"/>
    <property type="molecule type" value="Genomic_DNA"/>
</dbReference>
<dbReference type="AlphaFoldDB" id="A0A7W8LQ84"/>
<dbReference type="Proteomes" id="UP000525389">
    <property type="component" value="Unassembled WGS sequence"/>
</dbReference>
<reference evidence="1 2" key="1">
    <citation type="submission" date="2020-08" db="EMBL/GenBank/DDBJ databases">
        <title>Genomic Encyclopedia of Type Strains, Phase IV (KMG-IV): sequencing the most valuable type-strain genomes for metagenomic binning, comparative biology and taxonomic classification.</title>
        <authorList>
            <person name="Goeker M."/>
        </authorList>
    </citation>
    <scope>NUCLEOTIDE SEQUENCE [LARGE SCALE GENOMIC DNA]</scope>
    <source>
        <strain evidence="1 2">DSM 101791</strain>
    </source>
</reference>
<evidence type="ECO:0000313" key="1">
    <source>
        <dbReference type="EMBL" id="MBB5234484.1"/>
    </source>
</evidence>
<name>A0A7W8LQ84_9DEIO</name>
<accession>A0A7W8LQ84</accession>
<dbReference type="RefSeq" id="WP_184028356.1">
    <property type="nucleotide sequence ID" value="NZ_JACHFN010000006.1"/>
</dbReference>
<sequence>MTLFQLDDLILDDSFETLLLDPLDAPGMVLLLDAPNLDSFPAQRIGWIGGPSPTRTHNLSLQTGAVPREDPNWDGMFWGNDTANGMVYENRGWKFQRPSGNTVTNYLAATGNGSITPQIATTHFLLIAWARIGATGLSVPLLGSAGDDLTTDVRNSFALYLHHKASSATSPGFFRIWDQNGARVDSGFSGNLGLEIGQLVQLGVHVVYGTPGNATKLHMYVNGAFTRTGEVGGMTAMRSNNAPLWVGASGANNQGAVTAHRLLVQRGFSSTAQAAGIVSRDYQLNLARYQ</sequence>